<name>A0A2D2D2L5_METT3</name>
<organism evidence="3 4">
    <name type="scientific">Methylosinus trichosporium (strain ATCC 35070 / NCIMB 11131 / UNIQEM 75 / OB3b)</name>
    <dbReference type="NCBI Taxonomy" id="595536"/>
    <lineage>
        <taxon>Bacteria</taxon>
        <taxon>Pseudomonadati</taxon>
        <taxon>Pseudomonadota</taxon>
        <taxon>Alphaproteobacteria</taxon>
        <taxon>Hyphomicrobiales</taxon>
        <taxon>Methylocystaceae</taxon>
        <taxon>Methylosinus</taxon>
    </lineage>
</organism>
<dbReference type="InterPro" id="IPR002716">
    <property type="entry name" value="PIN_dom"/>
</dbReference>
<dbReference type="CDD" id="cd09854">
    <property type="entry name" value="PIN_VapC-like"/>
    <property type="match status" value="1"/>
</dbReference>
<dbReference type="EMBL" id="CP023737">
    <property type="protein sequence ID" value="ATQ69218.1"/>
    <property type="molecule type" value="Genomic_DNA"/>
</dbReference>
<gene>
    <name evidence="3" type="ORF">CQW49_16020</name>
</gene>
<dbReference type="SUPFAM" id="SSF88723">
    <property type="entry name" value="PIN domain-like"/>
    <property type="match status" value="1"/>
</dbReference>
<feature type="compositionally biased region" description="Basic and acidic residues" evidence="1">
    <location>
        <begin position="160"/>
        <end position="170"/>
    </location>
</feature>
<dbReference type="Pfam" id="PF01850">
    <property type="entry name" value="PIN"/>
    <property type="match status" value="1"/>
</dbReference>
<dbReference type="Proteomes" id="UP000230709">
    <property type="component" value="Chromosome"/>
</dbReference>
<dbReference type="KEGG" id="mtw:CQW49_16020"/>
<protein>
    <submittedName>
        <fullName evidence="3">PIN domain-containing protein</fullName>
    </submittedName>
</protein>
<dbReference type="InterPro" id="IPR029060">
    <property type="entry name" value="PIN-like_dom_sf"/>
</dbReference>
<dbReference type="AlphaFoldDB" id="A0A2D2D2L5"/>
<evidence type="ECO:0000313" key="3">
    <source>
        <dbReference type="EMBL" id="ATQ69218.1"/>
    </source>
</evidence>
<feature type="domain" description="PIN" evidence="2">
    <location>
        <begin position="4"/>
        <end position="139"/>
    </location>
</feature>
<evidence type="ECO:0000256" key="1">
    <source>
        <dbReference type="SAM" id="MobiDB-lite"/>
    </source>
</evidence>
<feature type="region of interest" description="Disordered" evidence="1">
    <location>
        <begin position="151"/>
        <end position="170"/>
    </location>
</feature>
<proteinExistence type="predicted"/>
<dbReference type="Gene3D" id="3.40.50.1010">
    <property type="entry name" value="5'-nuclease"/>
    <property type="match status" value="1"/>
</dbReference>
<evidence type="ECO:0000313" key="4">
    <source>
        <dbReference type="Proteomes" id="UP000230709"/>
    </source>
</evidence>
<reference evidence="4" key="1">
    <citation type="submission" date="2017-10" db="EMBL/GenBank/DDBJ databases">
        <title>Completed PacBio SMRT sequence of Methylosinus trichosporium OB3b reveals presence of a third large plasmid.</title>
        <authorList>
            <person name="Charles T.C."/>
            <person name="Lynch M.D.J."/>
            <person name="Heil J.R."/>
            <person name="Cheng J."/>
        </authorList>
    </citation>
    <scope>NUCLEOTIDE SEQUENCE [LARGE SCALE GENOMIC DNA]</scope>
    <source>
        <strain evidence="4">OB3b</strain>
    </source>
</reference>
<sequence length="170" mass="18513">MPVIFDTSFLAAMLDPKVQGGGDADIDERLRFLLSGLDKEREVVIVPTPALSEALIGAGDAAPQYLEILNKSARFRVAPFGERAAVEAAAAHREAIRAGDKKEGSASWAKVKFDRQIIAIARVEGVTRIYSNDSDIRRYLAGSGEIEVIKMEDLPSPPEPPRDLLSPEKK</sequence>
<keyword evidence="4" id="KW-1185">Reference proteome</keyword>
<evidence type="ECO:0000259" key="2">
    <source>
        <dbReference type="Pfam" id="PF01850"/>
    </source>
</evidence>
<dbReference type="RefSeq" id="WP_065083578.1">
    <property type="nucleotide sequence ID" value="NZ_ADVE02000001.1"/>
</dbReference>
<accession>A0A2D2D2L5</accession>